<dbReference type="AlphaFoldDB" id="A0AAE0TG63"/>
<reference evidence="1" key="1">
    <citation type="journal article" date="2021" name="Genome Biol. Evol.">
        <title>A High-Quality Reference Genome for a Parasitic Bivalve with Doubly Uniparental Inheritance (Bivalvia: Unionida).</title>
        <authorList>
            <person name="Smith C.H."/>
        </authorList>
    </citation>
    <scope>NUCLEOTIDE SEQUENCE</scope>
    <source>
        <strain evidence="1">CHS0354</strain>
    </source>
</reference>
<evidence type="ECO:0000313" key="2">
    <source>
        <dbReference type="Proteomes" id="UP001195483"/>
    </source>
</evidence>
<protein>
    <submittedName>
        <fullName evidence="1">Uncharacterized protein</fullName>
    </submittedName>
</protein>
<reference evidence="1" key="2">
    <citation type="journal article" date="2021" name="Genome Biol. Evol.">
        <title>Developing a high-quality reference genome for a parasitic bivalve with doubly uniparental inheritance (Bivalvia: Unionida).</title>
        <authorList>
            <person name="Smith C.H."/>
        </authorList>
    </citation>
    <scope>NUCLEOTIDE SEQUENCE</scope>
    <source>
        <strain evidence="1">CHS0354</strain>
        <tissue evidence="1">Mantle</tissue>
    </source>
</reference>
<name>A0AAE0TG63_9BIVA</name>
<dbReference type="Proteomes" id="UP001195483">
    <property type="component" value="Unassembled WGS sequence"/>
</dbReference>
<feature type="non-terminal residue" evidence="1">
    <location>
        <position position="1"/>
    </location>
</feature>
<reference evidence="1" key="3">
    <citation type="submission" date="2023-05" db="EMBL/GenBank/DDBJ databases">
        <authorList>
            <person name="Smith C.H."/>
        </authorList>
    </citation>
    <scope>NUCLEOTIDE SEQUENCE</scope>
    <source>
        <strain evidence="1">CHS0354</strain>
        <tissue evidence="1">Mantle</tissue>
    </source>
</reference>
<comment type="caution">
    <text evidence="1">The sequence shown here is derived from an EMBL/GenBank/DDBJ whole genome shotgun (WGS) entry which is preliminary data.</text>
</comment>
<evidence type="ECO:0000313" key="1">
    <source>
        <dbReference type="EMBL" id="KAK3609756.1"/>
    </source>
</evidence>
<sequence length="53" mass="6029">EIYNDYIRFASLEPNKNNSVYVGEKTSQRIEIALTLTNTGLNGYTMDVRDNAD</sequence>
<organism evidence="1 2">
    <name type="scientific">Potamilus streckersoni</name>
    <dbReference type="NCBI Taxonomy" id="2493646"/>
    <lineage>
        <taxon>Eukaryota</taxon>
        <taxon>Metazoa</taxon>
        <taxon>Spiralia</taxon>
        <taxon>Lophotrochozoa</taxon>
        <taxon>Mollusca</taxon>
        <taxon>Bivalvia</taxon>
        <taxon>Autobranchia</taxon>
        <taxon>Heteroconchia</taxon>
        <taxon>Palaeoheterodonta</taxon>
        <taxon>Unionida</taxon>
        <taxon>Unionoidea</taxon>
        <taxon>Unionidae</taxon>
        <taxon>Ambleminae</taxon>
        <taxon>Lampsilini</taxon>
        <taxon>Potamilus</taxon>
    </lineage>
</organism>
<dbReference type="EMBL" id="JAEAOA010001752">
    <property type="protein sequence ID" value="KAK3609756.1"/>
    <property type="molecule type" value="Genomic_DNA"/>
</dbReference>
<keyword evidence="2" id="KW-1185">Reference proteome</keyword>
<accession>A0AAE0TG63</accession>
<proteinExistence type="predicted"/>
<gene>
    <name evidence="1" type="ORF">CHS0354_029206</name>
</gene>